<reference evidence="3" key="1">
    <citation type="submission" date="2012-02" db="EMBL/GenBank/DDBJ databases">
        <title>The complete genome of Halobacteroides halobius DSM 5150.</title>
        <authorList>
            <person name="Lucas S."/>
            <person name="Copeland A."/>
            <person name="Lapidus A."/>
            <person name="Glavina del Rio T."/>
            <person name="Dalin E."/>
            <person name="Tice H."/>
            <person name="Bruce D."/>
            <person name="Goodwin L."/>
            <person name="Pitluck S."/>
            <person name="Peters L."/>
            <person name="Mikhailova N."/>
            <person name="Gu W."/>
            <person name="Kyrpides N."/>
            <person name="Mavromatis K."/>
            <person name="Ivanova N."/>
            <person name="Brettin T."/>
            <person name="Detter J.C."/>
            <person name="Han C."/>
            <person name="Larimer F."/>
            <person name="Land M."/>
            <person name="Hauser L."/>
            <person name="Markowitz V."/>
            <person name="Cheng J.-F."/>
            <person name="Hugenholtz P."/>
            <person name="Woyke T."/>
            <person name="Wu D."/>
            <person name="Tindall B."/>
            <person name="Pomrenke H."/>
            <person name="Brambilla E."/>
            <person name="Klenk H.-P."/>
            <person name="Eisen J.A."/>
        </authorList>
    </citation>
    <scope>NUCLEOTIDE SEQUENCE [LARGE SCALE GENOMIC DNA]</scope>
    <source>
        <strain evidence="3">ATCC 35273 / DSM 5150 / MD-1</strain>
    </source>
</reference>
<dbReference type="RefSeq" id="WP_015327530.1">
    <property type="nucleotide sequence ID" value="NC_019978.1"/>
</dbReference>
<dbReference type="STRING" id="748449.Halha_1903"/>
<dbReference type="EMBL" id="CP003359">
    <property type="protein sequence ID" value="AGB41814.1"/>
    <property type="molecule type" value="Genomic_DNA"/>
</dbReference>
<accession>L0KBT3</accession>
<proteinExistence type="predicted"/>
<keyword evidence="1" id="KW-0812">Transmembrane</keyword>
<name>L0KBT3_HALHC</name>
<dbReference type="Proteomes" id="UP000010880">
    <property type="component" value="Chromosome"/>
</dbReference>
<keyword evidence="1" id="KW-1133">Transmembrane helix</keyword>
<keyword evidence="3" id="KW-1185">Reference proteome</keyword>
<evidence type="ECO:0000313" key="3">
    <source>
        <dbReference type="Proteomes" id="UP000010880"/>
    </source>
</evidence>
<dbReference type="eggNOG" id="COG0860">
    <property type="taxonomic scope" value="Bacteria"/>
</dbReference>
<keyword evidence="1" id="KW-0472">Membrane</keyword>
<dbReference type="HOGENOM" id="CLU_040895_2_0_9"/>
<sequence>MNKKSFLILLIIFIQISLLLIGGFNLNDKKINPKLILSNMFINNKIAVYLSNLINLDAVHSKFILKEGLPIVRVSNKDLSFVKQPTVVSHIWEFVTGVPISFFKMKQLENVKLVVSRNKSNQAEKNSKQRVAEKIQAEGRHTGEKNYKVKLDFWQTKPQNKTGSNLDRRNNEKQKIEQEKIDGSLVGIYHTHTSENYENKGYNSHAPAGSRGDIVEIGSVLANTLETKYHIPVAHSTRVNDTTYARSYINSLQTAKQVERKNPDLKMLFDIHRDAILNGGRDLLTTRVNGKQVATIMIIVTNNEYGLPHPNWRENLRFAKRLGKKMNQMYPGLLREVELVTNRRYNLHVHPHSLLLEIGGAKNTIEEAKRSAKLLANVLAALLKEGVD</sequence>
<dbReference type="AlphaFoldDB" id="L0KBT3"/>
<dbReference type="Pfam" id="PF07454">
    <property type="entry name" value="SpoIIP"/>
    <property type="match status" value="1"/>
</dbReference>
<dbReference type="NCBIfam" id="TIGR02867">
    <property type="entry name" value="spore_II_P"/>
    <property type="match status" value="1"/>
</dbReference>
<evidence type="ECO:0000256" key="1">
    <source>
        <dbReference type="SAM" id="Phobius"/>
    </source>
</evidence>
<dbReference type="KEGG" id="hhl:Halha_1903"/>
<dbReference type="OrthoDB" id="1633470at2"/>
<dbReference type="InterPro" id="IPR010897">
    <property type="entry name" value="Spore_II_P"/>
</dbReference>
<organism evidence="2 3">
    <name type="scientific">Halobacteroides halobius (strain ATCC 35273 / DSM 5150 / MD-1)</name>
    <dbReference type="NCBI Taxonomy" id="748449"/>
    <lineage>
        <taxon>Bacteria</taxon>
        <taxon>Bacillati</taxon>
        <taxon>Bacillota</taxon>
        <taxon>Clostridia</taxon>
        <taxon>Halanaerobiales</taxon>
        <taxon>Halobacteroidaceae</taxon>
        <taxon>Halobacteroides</taxon>
    </lineage>
</organism>
<evidence type="ECO:0000313" key="2">
    <source>
        <dbReference type="EMBL" id="AGB41814.1"/>
    </source>
</evidence>
<protein>
    <submittedName>
        <fullName evidence="2">Stage II sporulation protein P</fullName>
    </submittedName>
</protein>
<gene>
    <name evidence="2" type="ordered locus">Halha_1903</name>
</gene>
<feature type="transmembrane region" description="Helical" evidence="1">
    <location>
        <begin position="6"/>
        <end position="26"/>
    </location>
</feature>